<dbReference type="AlphaFoldDB" id="A0A8J8NK85"/>
<dbReference type="OrthoDB" id="320577at2759"/>
<reference evidence="2" key="1">
    <citation type="submission" date="2019-06" db="EMBL/GenBank/DDBJ databases">
        <authorList>
            <person name="Zheng W."/>
        </authorList>
    </citation>
    <scope>NUCLEOTIDE SEQUENCE</scope>
    <source>
        <strain evidence="2">QDHG01</strain>
    </source>
</reference>
<evidence type="ECO:0000313" key="4">
    <source>
        <dbReference type="Proteomes" id="UP000785679"/>
    </source>
</evidence>
<protein>
    <submittedName>
        <fullName evidence="2">Uncharacterized protein</fullName>
    </submittedName>
</protein>
<sequence length="221" mass="25125">MSSEKGLELLIIIKMFSGKMMNASQRMFWMHKAVTTQALMPARAFASAHGHHDDHHGHDDHHDDHHGHHVETADGNHKFLEPTDKRFLVFNGLRATAPATVVVENPFRHHNDLPLLHHGHVFSGYAGSLTFEEDPKVHDEPFGYELGDDPFDEQGSGDYPYLLLFAGVIAFVHFCHAHFRFDRRKIGEVLYHQRLTAFQIEDEIRRIRLEAAAAGAVNAKK</sequence>
<evidence type="ECO:0000313" key="2">
    <source>
        <dbReference type="EMBL" id="TNV75745.1"/>
    </source>
</evidence>
<evidence type="ECO:0000313" key="3">
    <source>
        <dbReference type="EMBL" id="TNV75746.1"/>
    </source>
</evidence>
<comment type="caution">
    <text evidence="2">The sequence shown here is derived from an EMBL/GenBank/DDBJ whole genome shotgun (WGS) entry which is preliminary data.</text>
</comment>
<proteinExistence type="predicted"/>
<keyword evidence="4" id="KW-1185">Reference proteome</keyword>
<feature type="compositionally biased region" description="Basic and acidic residues" evidence="1">
    <location>
        <begin position="50"/>
        <end position="76"/>
    </location>
</feature>
<feature type="region of interest" description="Disordered" evidence="1">
    <location>
        <begin position="46"/>
        <end position="76"/>
    </location>
</feature>
<gene>
    <name evidence="3" type="ORF">FGO68_gene2891</name>
    <name evidence="2" type="ORF">FGO68_gene4168</name>
</gene>
<dbReference type="Proteomes" id="UP000785679">
    <property type="component" value="Unassembled WGS sequence"/>
</dbReference>
<accession>A0A8J8NK85</accession>
<evidence type="ECO:0000256" key="1">
    <source>
        <dbReference type="SAM" id="MobiDB-lite"/>
    </source>
</evidence>
<organism evidence="2 4">
    <name type="scientific">Halteria grandinella</name>
    <dbReference type="NCBI Taxonomy" id="5974"/>
    <lineage>
        <taxon>Eukaryota</taxon>
        <taxon>Sar</taxon>
        <taxon>Alveolata</taxon>
        <taxon>Ciliophora</taxon>
        <taxon>Intramacronucleata</taxon>
        <taxon>Spirotrichea</taxon>
        <taxon>Stichotrichia</taxon>
        <taxon>Sporadotrichida</taxon>
        <taxon>Halteriidae</taxon>
        <taxon>Halteria</taxon>
    </lineage>
</organism>
<name>A0A8J8NK85_HALGN</name>
<dbReference type="EMBL" id="RRYP01014920">
    <property type="protein sequence ID" value="TNV75745.1"/>
    <property type="molecule type" value="Genomic_DNA"/>
</dbReference>
<dbReference type="EMBL" id="RRYP01014919">
    <property type="protein sequence ID" value="TNV75746.1"/>
    <property type="molecule type" value="Genomic_DNA"/>
</dbReference>